<reference evidence="1 2" key="1">
    <citation type="submission" date="2016-09" db="EMBL/GenBank/DDBJ databases">
        <title>Extensive genetic diversity and differential bi-allelic expression allows diatom success in the polar Southern Ocean.</title>
        <authorList>
            <consortium name="DOE Joint Genome Institute"/>
            <person name="Mock T."/>
            <person name="Otillar R.P."/>
            <person name="Strauss J."/>
            <person name="Dupont C."/>
            <person name="Frickenhaus S."/>
            <person name="Maumus F."/>
            <person name="Mcmullan M."/>
            <person name="Sanges R."/>
            <person name="Schmutz J."/>
            <person name="Toseland A."/>
            <person name="Valas R."/>
            <person name="Veluchamy A."/>
            <person name="Ward B.J."/>
            <person name="Allen A."/>
            <person name="Barry K."/>
            <person name="Falciatore A."/>
            <person name="Ferrante M."/>
            <person name="Fortunato A.E."/>
            <person name="Gloeckner G."/>
            <person name="Gruber A."/>
            <person name="Hipkin R."/>
            <person name="Janech M."/>
            <person name="Kroth P."/>
            <person name="Leese F."/>
            <person name="Lindquist E."/>
            <person name="Lyon B.R."/>
            <person name="Martin J."/>
            <person name="Mayer C."/>
            <person name="Parker M."/>
            <person name="Quesneville H."/>
            <person name="Raymond J."/>
            <person name="Uhlig C."/>
            <person name="Valentin K.U."/>
            <person name="Worden A.Z."/>
            <person name="Armbrust E.V."/>
            <person name="Bowler C."/>
            <person name="Green B."/>
            <person name="Moulton V."/>
            <person name="Van Oosterhout C."/>
            <person name="Grigoriev I."/>
        </authorList>
    </citation>
    <scope>NUCLEOTIDE SEQUENCE [LARGE SCALE GENOMIC DNA]</scope>
    <source>
        <strain evidence="1 2">CCMP1102</strain>
    </source>
</reference>
<dbReference type="AlphaFoldDB" id="A0A1E7EMW2"/>
<evidence type="ECO:0000313" key="1">
    <source>
        <dbReference type="EMBL" id="OEU06913.1"/>
    </source>
</evidence>
<name>A0A1E7EMW2_9STRA</name>
<dbReference type="SUPFAM" id="SSF55961">
    <property type="entry name" value="Bet v1-like"/>
    <property type="match status" value="1"/>
</dbReference>
<dbReference type="KEGG" id="fcy:FRACYDRAFT_221532"/>
<accession>A0A1E7EMW2</accession>
<dbReference type="Gene3D" id="3.30.530.20">
    <property type="match status" value="1"/>
</dbReference>
<dbReference type="PANTHER" id="PTHR36166:SF1">
    <property type="entry name" value="SRPBCC DOMAIN-CONTAINING PROTEIN"/>
    <property type="match status" value="1"/>
</dbReference>
<dbReference type="Proteomes" id="UP000095751">
    <property type="component" value="Unassembled WGS sequence"/>
</dbReference>
<evidence type="ECO:0008006" key="3">
    <source>
        <dbReference type="Google" id="ProtNLM"/>
    </source>
</evidence>
<dbReference type="EMBL" id="KV784394">
    <property type="protein sequence ID" value="OEU06913.1"/>
    <property type="molecule type" value="Genomic_DNA"/>
</dbReference>
<proteinExistence type="predicted"/>
<keyword evidence="2" id="KW-1185">Reference proteome</keyword>
<protein>
    <recommendedName>
        <fullName evidence="3">Polyketide cyclase/dehydrase</fullName>
    </recommendedName>
</protein>
<dbReference type="OrthoDB" id="39464at2759"/>
<evidence type="ECO:0000313" key="2">
    <source>
        <dbReference type="Proteomes" id="UP000095751"/>
    </source>
</evidence>
<dbReference type="InParanoid" id="A0A1E7EMW2"/>
<gene>
    <name evidence="1" type="ORF">FRACYDRAFT_221532</name>
</gene>
<dbReference type="InterPro" id="IPR023393">
    <property type="entry name" value="START-like_dom_sf"/>
</dbReference>
<dbReference type="PANTHER" id="PTHR36166">
    <property type="entry name" value="CHROMOSOME 9, WHOLE GENOME SHOTGUN SEQUENCE"/>
    <property type="match status" value="1"/>
</dbReference>
<sequence>MSPSPNKKIEHITEIHAPVDKVWGAMIDIHDWSWNKWTRLNAEKAEEGIKGKLKASYEGDDNWEKPFDFEFGEVNHKSYVLTWFGNIGPGGCIFNGYHTMRLEVIEGKDGDSNSTRLIHTENFGGILPYFSLVLPFATLDRNYLLMNESLKEYVETKK</sequence>
<organism evidence="1 2">
    <name type="scientific">Fragilariopsis cylindrus CCMP1102</name>
    <dbReference type="NCBI Taxonomy" id="635003"/>
    <lineage>
        <taxon>Eukaryota</taxon>
        <taxon>Sar</taxon>
        <taxon>Stramenopiles</taxon>
        <taxon>Ochrophyta</taxon>
        <taxon>Bacillariophyta</taxon>
        <taxon>Bacillariophyceae</taxon>
        <taxon>Bacillariophycidae</taxon>
        <taxon>Bacillariales</taxon>
        <taxon>Bacillariaceae</taxon>
        <taxon>Fragilariopsis</taxon>
    </lineage>
</organism>